<dbReference type="RefSeq" id="WP_059083063.1">
    <property type="nucleotide sequence ID" value="NZ_BCMM01000033.1"/>
</dbReference>
<dbReference type="GO" id="GO:0030428">
    <property type="term" value="C:cell septum"/>
    <property type="evidence" value="ECO:0007669"/>
    <property type="project" value="UniProtKB-SubCell"/>
</dbReference>
<dbReference type="Gene3D" id="2.30.31.20">
    <property type="entry name" value="Sporulation-specific cell division protein SsgB"/>
    <property type="match status" value="1"/>
</dbReference>
<keyword evidence="6" id="KW-0131">Cell cycle</keyword>
<comment type="subcellular location">
    <subcellularLocation>
        <location evidence="1">Cell septum</location>
    </subcellularLocation>
</comment>
<name>A0A117EFL0_STRSC</name>
<evidence type="ECO:0000256" key="3">
    <source>
        <dbReference type="ARBA" id="ARBA00022618"/>
    </source>
</evidence>
<reference evidence="8" key="1">
    <citation type="submission" date="2015-11" db="EMBL/GenBank/DDBJ databases">
        <authorList>
            <consortium name="Cross-ministerial Strategic Innovation Promotion Program (SIP) consortium"/>
            <person name="Tomihama T."/>
            <person name="Ikenaga M."/>
            <person name="Sakai M."/>
            <person name="Okubo T."/>
            <person name="Ikeda S."/>
        </authorList>
    </citation>
    <scope>NUCLEOTIDE SEQUENCE [LARGE SCALE GENOMIC DNA]</scope>
    <source>
        <strain evidence="8">S58</strain>
    </source>
</reference>
<evidence type="ECO:0000256" key="2">
    <source>
        <dbReference type="ARBA" id="ARBA00009323"/>
    </source>
</evidence>
<accession>A0A117EFL0</accession>
<evidence type="ECO:0000313" key="7">
    <source>
        <dbReference type="EMBL" id="GAQ65720.1"/>
    </source>
</evidence>
<organism evidence="7 8">
    <name type="scientific">Streptomyces scabiei</name>
    <dbReference type="NCBI Taxonomy" id="1930"/>
    <lineage>
        <taxon>Bacteria</taxon>
        <taxon>Bacillati</taxon>
        <taxon>Actinomycetota</taxon>
        <taxon>Actinomycetes</taxon>
        <taxon>Kitasatosporales</taxon>
        <taxon>Streptomycetaceae</taxon>
        <taxon>Streptomyces</taxon>
    </lineage>
</organism>
<dbReference type="GO" id="GO:0030435">
    <property type="term" value="P:sporulation resulting in formation of a cellular spore"/>
    <property type="evidence" value="ECO:0007669"/>
    <property type="project" value="UniProtKB-KW"/>
</dbReference>
<keyword evidence="4" id="KW-0749">Sporulation</keyword>
<dbReference type="Proteomes" id="UP000067448">
    <property type="component" value="Unassembled WGS sequence"/>
</dbReference>
<evidence type="ECO:0000256" key="1">
    <source>
        <dbReference type="ARBA" id="ARBA00004431"/>
    </source>
</evidence>
<comment type="caution">
    <text evidence="7">The sequence shown here is derived from an EMBL/GenBank/DDBJ whole genome shotgun (WGS) entry which is preliminary data.</text>
</comment>
<reference evidence="8" key="3">
    <citation type="submission" date="2016-02" db="EMBL/GenBank/DDBJ databases">
        <title>Draft genome of pathogenic Streptomyces sp. in Japan.</title>
        <authorList>
            <person name="Tomihama T."/>
            <person name="Ikenaga M."/>
            <person name="Sakai M."/>
            <person name="Okubo T."/>
            <person name="Ikeda S."/>
        </authorList>
    </citation>
    <scope>NUCLEOTIDE SEQUENCE [LARGE SCALE GENOMIC DNA]</scope>
    <source>
        <strain evidence="8">S58</strain>
    </source>
</reference>
<sequence length="137" mass="14924">MTVTLEQPARALLVTAEDREVPVPASLRYCSDDPLAVHLDFPADISLNGAMVTWTFSRELLEKGVGAPSGNGDVHIWPCGRLRTVVELHSPYGTALLRFEKASLQRFLLRSYGVVPAGREELGPALDRGLTSLLRGV</sequence>
<evidence type="ECO:0000313" key="8">
    <source>
        <dbReference type="Proteomes" id="UP000067448"/>
    </source>
</evidence>
<protein>
    <submittedName>
        <fullName evidence="7">Streptomyces sporulation and cell division protein</fullName>
    </submittedName>
</protein>
<reference evidence="7 8" key="2">
    <citation type="journal article" date="2016" name="Genome Announc.">
        <title>Draft Genome Sequences of Streptomyces scabiei S58, Streptomyces turgidiscabies T45, and Streptomyces acidiscabies a10, the Pathogens of Potato Common Scab, Isolated in Japan.</title>
        <authorList>
            <person name="Tomihama T."/>
            <person name="Nishi Y."/>
            <person name="Sakai M."/>
            <person name="Ikenaga M."/>
            <person name="Okubo T."/>
            <person name="Ikeda S."/>
        </authorList>
    </citation>
    <scope>NUCLEOTIDE SEQUENCE [LARGE SCALE GENOMIC DNA]</scope>
    <source>
        <strain evidence="7 8">S58</strain>
    </source>
</reference>
<proteinExistence type="inferred from homology"/>
<evidence type="ECO:0000256" key="4">
    <source>
        <dbReference type="ARBA" id="ARBA00022969"/>
    </source>
</evidence>
<dbReference type="GO" id="GO:0000917">
    <property type="term" value="P:division septum assembly"/>
    <property type="evidence" value="ECO:0007669"/>
    <property type="project" value="UniProtKB-KW"/>
</dbReference>
<evidence type="ECO:0000256" key="5">
    <source>
        <dbReference type="ARBA" id="ARBA00023210"/>
    </source>
</evidence>
<dbReference type="EMBL" id="BCMM01000033">
    <property type="protein sequence ID" value="GAQ65720.1"/>
    <property type="molecule type" value="Genomic_DNA"/>
</dbReference>
<dbReference type="OrthoDB" id="3853096at2"/>
<dbReference type="InterPro" id="IPR006776">
    <property type="entry name" value="SsgB"/>
</dbReference>
<comment type="similarity">
    <text evidence="2">Belongs to the SsgA family.</text>
</comment>
<keyword evidence="3 7" id="KW-0132">Cell division</keyword>
<evidence type="ECO:0000256" key="6">
    <source>
        <dbReference type="ARBA" id="ARBA00023306"/>
    </source>
</evidence>
<dbReference type="AlphaFoldDB" id="A0A117EFL0"/>
<dbReference type="Pfam" id="PF04686">
    <property type="entry name" value="SsgA"/>
    <property type="match status" value="1"/>
</dbReference>
<keyword evidence="5" id="KW-0717">Septation</keyword>
<dbReference type="InterPro" id="IPR038658">
    <property type="entry name" value="SsgB_sf"/>
</dbReference>
<gene>
    <name evidence="7" type="ORF">SsS58_06135</name>
</gene>